<reference evidence="1" key="1">
    <citation type="journal article" date="2021" name="New Phytol.">
        <title>Evolutionary innovations through gain and loss of genes in the ectomycorrhizal Boletales.</title>
        <authorList>
            <person name="Wu G."/>
            <person name="Miyauchi S."/>
            <person name="Morin E."/>
            <person name="Kuo A."/>
            <person name="Drula E."/>
            <person name="Varga T."/>
            <person name="Kohler A."/>
            <person name="Feng B."/>
            <person name="Cao Y."/>
            <person name="Lipzen A."/>
            <person name="Daum C."/>
            <person name="Hundley H."/>
            <person name="Pangilinan J."/>
            <person name="Johnson J."/>
            <person name="Barry K."/>
            <person name="LaButti K."/>
            <person name="Ng V."/>
            <person name="Ahrendt S."/>
            <person name="Min B."/>
            <person name="Choi I.G."/>
            <person name="Park H."/>
            <person name="Plett J.M."/>
            <person name="Magnuson J."/>
            <person name="Spatafora J.W."/>
            <person name="Nagy L.G."/>
            <person name="Henrissat B."/>
            <person name="Grigoriev I.V."/>
            <person name="Yang Z.L."/>
            <person name="Xu J."/>
            <person name="Martin F.M."/>
        </authorList>
    </citation>
    <scope>NUCLEOTIDE SEQUENCE</scope>
    <source>
        <strain evidence="1">KUC20120723A-06</strain>
    </source>
</reference>
<dbReference type="EMBL" id="MU267051">
    <property type="protein sequence ID" value="KAH7917469.1"/>
    <property type="molecule type" value="Genomic_DNA"/>
</dbReference>
<name>A0ACB8AWA1_9AGAM</name>
<protein>
    <submittedName>
        <fullName evidence="1">Uncharacterized protein</fullName>
    </submittedName>
</protein>
<sequence>RLLFVEDHDGKQVDGFRATQMRSSAREIFALFATRNMAPKHWSKADLGIKNSYRAEMYRQFPELRYCEHHWKVDKVATDIYSNWYRDNVE</sequence>
<comment type="caution">
    <text evidence="1">The sequence shown here is derived from an EMBL/GenBank/DDBJ whole genome shotgun (WGS) entry which is preliminary data.</text>
</comment>
<organism evidence="1 2">
    <name type="scientific">Leucogyrophana mollusca</name>
    <dbReference type="NCBI Taxonomy" id="85980"/>
    <lineage>
        <taxon>Eukaryota</taxon>
        <taxon>Fungi</taxon>
        <taxon>Dikarya</taxon>
        <taxon>Basidiomycota</taxon>
        <taxon>Agaricomycotina</taxon>
        <taxon>Agaricomycetes</taxon>
        <taxon>Agaricomycetidae</taxon>
        <taxon>Boletales</taxon>
        <taxon>Boletales incertae sedis</taxon>
        <taxon>Leucogyrophana</taxon>
    </lineage>
</organism>
<accession>A0ACB8AWA1</accession>
<feature type="non-terminal residue" evidence="1">
    <location>
        <position position="1"/>
    </location>
</feature>
<evidence type="ECO:0000313" key="2">
    <source>
        <dbReference type="Proteomes" id="UP000790709"/>
    </source>
</evidence>
<proteinExistence type="predicted"/>
<gene>
    <name evidence="1" type="ORF">BV22DRAFT_991877</name>
</gene>
<keyword evidence="2" id="KW-1185">Reference proteome</keyword>
<evidence type="ECO:0000313" key="1">
    <source>
        <dbReference type="EMBL" id="KAH7917469.1"/>
    </source>
</evidence>
<feature type="non-terminal residue" evidence="1">
    <location>
        <position position="90"/>
    </location>
</feature>
<dbReference type="Proteomes" id="UP000790709">
    <property type="component" value="Unassembled WGS sequence"/>
</dbReference>